<name>A0A1G8PDV5_9HYPH</name>
<reference evidence="2" key="1">
    <citation type="submission" date="2016-10" db="EMBL/GenBank/DDBJ databases">
        <authorList>
            <person name="Varghese N."/>
            <person name="Submissions S."/>
        </authorList>
    </citation>
    <scope>NUCLEOTIDE SEQUENCE [LARGE SCALE GENOMIC DNA]</scope>
    <source>
        <strain evidence="2">CGMCC 1.11022</strain>
    </source>
</reference>
<dbReference type="AlphaFoldDB" id="A0A1G8PDV5"/>
<organism evidence="1 2">
    <name type="scientific">Mesorhizobium muleiense</name>
    <dbReference type="NCBI Taxonomy" id="1004279"/>
    <lineage>
        <taxon>Bacteria</taxon>
        <taxon>Pseudomonadati</taxon>
        <taxon>Pseudomonadota</taxon>
        <taxon>Alphaproteobacteria</taxon>
        <taxon>Hyphomicrobiales</taxon>
        <taxon>Phyllobacteriaceae</taxon>
        <taxon>Mesorhizobium</taxon>
    </lineage>
</organism>
<evidence type="ECO:0000313" key="1">
    <source>
        <dbReference type="EMBL" id="SDI90693.1"/>
    </source>
</evidence>
<evidence type="ECO:0000313" key="2">
    <source>
        <dbReference type="Proteomes" id="UP000198894"/>
    </source>
</evidence>
<dbReference type="EMBL" id="FNEE01000003">
    <property type="protein sequence ID" value="SDI90693.1"/>
    <property type="molecule type" value="Genomic_DNA"/>
</dbReference>
<dbReference type="Proteomes" id="UP000198894">
    <property type="component" value="Unassembled WGS sequence"/>
</dbReference>
<accession>A0A1G8PDV5</accession>
<gene>
    <name evidence="1" type="ORF">SAMN05428953_103253</name>
</gene>
<sequence>MKNITLAVEDEVLEQVKLTAAEQGTTVYALVREFFATVAAKRHANDGARQALLRLAYEASGDMGSKTWNRAALHDR</sequence>
<keyword evidence="2" id="KW-1185">Reference proteome</keyword>
<protein>
    <submittedName>
        <fullName evidence="1">Uncharacterized protein</fullName>
    </submittedName>
</protein>
<dbReference type="RefSeq" id="WP_091592203.1">
    <property type="nucleotide sequence ID" value="NZ_FNEE01000003.1"/>
</dbReference>
<proteinExistence type="predicted"/>